<dbReference type="EMBL" id="LT984813">
    <property type="protein sequence ID" value="SPD65587.1"/>
    <property type="molecule type" value="Genomic_DNA"/>
</dbReference>
<evidence type="ECO:0000313" key="2">
    <source>
        <dbReference type="EMBL" id="SPD65587.1"/>
    </source>
</evidence>
<organism evidence="2 3">
    <name type="scientific">Cupriavidus taiwanensis</name>
    <dbReference type="NCBI Taxonomy" id="164546"/>
    <lineage>
        <taxon>Bacteria</taxon>
        <taxon>Pseudomonadati</taxon>
        <taxon>Pseudomonadota</taxon>
        <taxon>Betaproteobacteria</taxon>
        <taxon>Burkholderiales</taxon>
        <taxon>Burkholderiaceae</taxon>
        <taxon>Cupriavidus</taxon>
    </lineage>
</organism>
<evidence type="ECO:0000256" key="1">
    <source>
        <dbReference type="SAM" id="MobiDB-lite"/>
    </source>
</evidence>
<name>A0A9Q7XQK8_9BURK</name>
<proteinExistence type="predicted"/>
<feature type="region of interest" description="Disordered" evidence="1">
    <location>
        <begin position="18"/>
        <end position="41"/>
    </location>
</feature>
<sequence length="41" mass="4606">MTSRVMCDGYRKPAGDIRGGRRLFQKRNDARQGDCGDGLTF</sequence>
<accession>A0A9Q7XQK8</accession>
<gene>
    <name evidence="2" type="ORF">CBM2636_20106</name>
</gene>
<evidence type="ECO:0000313" key="3">
    <source>
        <dbReference type="Proteomes" id="UP000254259"/>
    </source>
</evidence>
<dbReference type="Proteomes" id="UP000254259">
    <property type="component" value="Chromosome CBM2636"/>
</dbReference>
<dbReference type="AlphaFoldDB" id="A0A9Q7XQK8"/>
<reference evidence="2 3" key="1">
    <citation type="submission" date="2018-01" db="EMBL/GenBank/DDBJ databases">
        <authorList>
            <person name="Clerissi C."/>
        </authorList>
    </citation>
    <scope>NUCLEOTIDE SEQUENCE [LARGE SCALE GENOMIC DNA]</scope>
    <source>
        <strain evidence="2">Cupriavidus taiwanensis SWF 66322</strain>
    </source>
</reference>
<protein>
    <submittedName>
        <fullName evidence="2">Uncharacterized protein</fullName>
    </submittedName>
</protein>